<name>K5DYM6_RHOBT</name>
<dbReference type="Proteomes" id="UP000007993">
    <property type="component" value="Unassembled WGS sequence"/>
</dbReference>
<comment type="caution">
    <text evidence="1">The sequence shown here is derived from an EMBL/GenBank/DDBJ whole genome shotgun (WGS) entry which is preliminary data.</text>
</comment>
<organism evidence="1 2">
    <name type="scientific">Rhodopirellula baltica SH28</name>
    <dbReference type="NCBI Taxonomy" id="993517"/>
    <lineage>
        <taxon>Bacteria</taxon>
        <taxon>Pseudomonadati</taxon>
        <taxon>Planctomycetota</taxon>
        <taxon>Planctomycetia</taxon>
        <taxon>Pirellulales</taxon>
        <taxon>Pirellulaceae</taxon>
        <taxon>Rhodopirellula</taxon>
    </lineage>
</organism>
<dbReference type="AlphaFoldDB" id="K5DYM6"/>
<sequence length="48" mass="5327">MSSNLVLMTVFVISIGGIEATGLLNRKDATSGSFVLRRTKGTRLFRRR</sequence>
<reference evidence="1 2" key="1">
    <citation type="journal article" date="2013" name="Mar. Genomics">
        <title>Expression of sulfatases in Rhodopirellula baltica and the diversity of sulfatases in the genus Rhodopirellula.</title>
        <authorList>
            <person name="Wegner C.E."/>
            <person name="Richter-Heitmann T."/>
            <person name="Klindworth A."/>
            <person name="Klockow C."/>
            <person name="Richter M."/>
            <person name="Achstetter T."/>
            <person name="Glockner F.O."/>
            <person name="Harder J."/>
        </authorList>
    </citation>
    <scope>NUCLEOTIDE SEQUENCE [LARGE SCALE GENOMIC DNA]</scope>
    <source>
        <strain evidence="1 2">SH28</strain>
    </source>
</reference>
<protein>
    <submittedName>
        <fullName evidence="1">Uncharacterized protein</fullName>
    </submittedName>
</protein>
<evidence type="ECO:0000313" key="2">
    <source>
        <dbReference type="Proteomes" id="UP000007993"/>
    </source>
</evidence>
<gene>
    <name evidence="1" type="ORF">RBSH_06139</name>
</gene>
<dbReference type="EMBL" id="AMCW01000178">
    <property type="protein sequence ID" value="EKJ98550.1"/>
    <property type="molecule type" value="Genomic_DNA"/>
</dbReference>
<accession>K5DYM6</accession>
<evidence type="ECO:0000313" key="1">
    <source>
        <dbReference type="EMBL" id="EKJ98550.1"/>
    </source>
</evidence>
<proteinExistence type="predicted"/>